<proteinExistence type="predicted"/>
<name>A0A8A4XC76_9VIRU</name>
<organism evidence="1">
    <name type="scientific">Fringilla montifringilla CRESS-DNA-virus sp</name>
    <dbReference type="NCBI Taxonomy" id="2815044"/>
    <lineage>
        <taxon>Viruses</taxon>
        <taxon>Monodnaviria</taxon>
        <taxon>Shotokuvirae</taxon>
        <taxon>Cressdnaviricota</taxon>
    </lineage>
</organism>
<protein>
    <submittedName>
        <fullName evidence="1">Capsid protein</fullName>
    </submittedName>
</protein>
<accession>A0A8A4XC76</accession>
<reference evidence="1" key="1">
    <citation type="submission" date="2020-10" db="EMBL/GenBank/DDBJ databases">
        <title>CRESS DNA virus dark matter in the feces of wild birds.</title>
        <authorList>
            <person name="Yang S."/>
            <person name="Zhang W."/>
        </authorList>
    </citation>
    <scope>NUCLEOTIDE SEQUENCE</scope>
    <source>
        <strain evidence="1">Brb25usv3</strain>
    </source>
</reference>
<evidence type="ECO:0000313" key="1">
    <source>
        <dbReference type="EMBL" id="QTE03364.1"/>
    </source>
</evidence>
<dbReference type="EMBL" id="MW182756">
    <property type="protein sequence ID" value="QTE03364.1"/>
    <property type="molecule type" value="Genomic_DNA"/>
</dbReference>
<sequence>MPQINYKNFYALDRFKFDNTEWCGPGWSDGKWQSNRGGYATARSRFDQACKEHDIDIANGVPLQEADQRFFAAVPNPIIGAGPYVAHYLSGAHKRDREENELHSRKKQLLMPTMDSIIFDTGKATTQASNRNIVTGSGAGTITKVGERKVAGNRVGSRKNTELMFEYGGSYKEEVVAGQPISQVLYVGHGTYNRQKAATGFWCSIVKKLVEQAGFDVPTLDANLFETPGSINGYYCDVAYQQVGTSGILNFLTSQALDVYTYAQQIADQFESITTTFVLKEIVWRKGESSTNYQEDSSLNLERLVIHQTVVSDVALQNNTVATVTTGNTSTDVLGSNPLRYKKYYIKGQMFEILGNTEGDNLVGLAGLGKPKKTNASIGFFNQNSNLTAKEKQFLREPPPPKNVADCVAVGGGCVQPGAFLYSDCVYKSSFYLNTFYETAVNPDAIGPSGAQNDSIGPYGRTEVFAFDKFLDTRVEQTAPIVAFQIKQKVITSLSMKRIAPTQPLRFIATEVYV</sequence>